<feature type="region of interest" description="Disordered" evidence="2">
    <location>
        <begin position="1"/>
        <end position="236"/>
    </location>
</feature>
<feature type="compositionally biased region" description="Low complexity" evidence="2">
    <location>
        <begin position="71"/>
        <end position="81"/>
    </location>
</feature>
<dbReference type="InterPro" id="IPR017956">
    <property type="entry name" value="AT_hook_DNA-bd_motif"/>
</dbReference>
<proteinExistence type="predicted"/>
<dbReference type="SMART" id="SM00384">
    <property type="entry name" value="AT_hook"/>
    <property type="match status" value="5"/>
</dbReference>
<feature type="region of interest" description="Disordered" evidence="2">
    <location>
        <begin position="443"/>
        <end position="476"/>
    </location>
</feature>
<feature type="compositionally biased region" description="Acidic residues" evidence="2">
    <location>
        <begin position="157"/>
        <end position="187"/>
    </location>
</feature>
<feature type="compositionally biased region" description="Low complexity" evidence="2">
    <location>
        <begin position="680"/>
        <end position="691"/>
    </location>
</feature>
<feature type="compositionally biased region" description="Acidic residues" evidence="2">
    <location>
        <begin position="452"/>
        <end position="462"/>
    </location>
</feature>
<feature type="compositionally biased region" description="Polar residues" evidence="2">
    <location>
        <begin position="655"/>
        <end position="674"/>
    </location>
</feature>
<feature type="region of interest" description="Disordered" evidence="2">
    <location>
        <begin position="492"/>
        <end position="857"/>
    </location>
</feature>
<name>A0AAV9UKJ6_9PEZI</name>
<feature type="coiled-coil region" evidence="1">
    <location>
        <begin position="971"/>
        <end position="998"/>
    </location>
</feature>
<evidence type="ECO:0000313" key="3">
    <source>
        <dbReference type="EMBL" id="KAK6343913.1"/>
    </source>
</evidence>
<feature type="compositionally biased region" description="Polar residues" evidence="2">
    <location>
        <begin position="591"/>
        <end position="601"/>
    </location>
</feature>
<accession>A0AAV9UKJ6</accession>
<feature type="compositionally biased region" description="Polar residues" evidence="2">
    <location>
        <begin position="193"/>
        <end position="212"/>
    </location>
</feature>
<dbReference type="Proteomes" id="UP001375240">
    <property type="component" value="Unassembled WGS sequence"/>
</dbReference>
<feature type="compositionally biased region" description="Basic residues" evidence="2">
    <location>
        <begin position="505"/>
        <end position="516"/>
    </location>
</feature>
<dbReference type="GO" id="GO:0003677">
    <property type="term" value="F:DNA binding"/>
    <property type="evidence" value="ECO:0007669"/>
    <property type="project" value="InterPro"/>
</dbReference>
<feature type="compositionally biased region" description="Pro residues" evidence="2">
    <location>
        <begin position="692"/>
        <end position="702"/>
    </location>
</feature>
<keyword evidence="1" id="KW-0175">Coiled coil</keyword>
<organism evidence="3 4">
    <name type="scientific">Orbilia brochopaga</name>
    <dbReference type="NCBI Taxonomy" id="3140254"/>
    <lineage>
        <taxon>Eukaryota</taxon>
        <taxon>Fungi</taxon>
        <taxon>Dikarya</taxon>
        <taxon>Ascomycota</taxon>
        <taxon>Pezizomycotina</taxon>
        <taxon>Orbiliomycetes</taxon>
        <taxon>Orbiliales</taxon>
        <taxon>Orbiliaceae</taxon>
        <taxon>Orbilia</taxon>
    </lineage>
</organism>
<feature type="compositionally biased region" description="Basic residues" evidence="2">
    <location>
        <begin position="805"/>
        <end position="823"/>
    </location>
</feature>
<protein>
    <submittedName>
        <fullName evidence="3">Uncharacterized protein</fullName>
    </submittedName>
</protein>
<feature type="compositionally biased region" description="Low complexity" evidence="2">
    <location>
        <begin position="35"/>
        <end position="45"/>
    </location>
</feature>
<feature type="compositionally biased region" description="Low complexity" evidence="2">
    <location>
        <begin position="824"/>
        <end position="838"/>
    </location>
</feature>
<feature type="compositionally biased region" description="Low complexity" evidence="2">
    <location>
        <begin position="535"/>
        <end position="550"/>
    </location>
</feature>
<feature type="compositionally biased region" description="Polar residues" evidence="2">
    <location>
        <begin position="621"/>
        <end position="639"/>
    </location>
</feature>
<evidence type="ECO:0000256" key="2">
    <source>
        <dbReference type="SAM" id="MobiDB-lite"/>
    </source>
</evidence>
<sequence length="1002" mass="111115">MLSRNSKYTEAAADSDEDDDFVDGIAVPEQRRQSRLQLSSSVSSSGTRNKTLDHYFHRQQHPQHPLPVGEQTPLPQPQQHQPRADGTAPVNRRKRRAREPSIDLGDELVIFSSDEEDAAARQSSRKPAIASASKGSTTAPSARPFSKSDFLKKFESDASDGEVEEEEEEGDFDEESGDRSDDDELMMEDGLTSPDSQDITPGKSLSSINDFQVSEVDDEEDELEEINDRDSDDTLSDEVDLVHEFSTPKKHPQGDLALVESTPRRSMTTSQPVGSSSLEKLRLQLDKQEREARERVVKEASERDITINSTRNFDIVVTNPTYEQVADYLINPDEWEAVAIDSRWTSEDGRARYKVVYKDGHSHTVSADQIHQHVSPQILEDFEHRLFAKEENPETYYYPNFKAPGGCFAGGTAITSGLHKKRGRRSDAKIYLDNCFRLGMPEEFNIPMTDSSESETDEEIENESSQPIVSSQLSGSQYDKFEITDTDILASIRENSSDNESWSGSRRKPTRGRPRGRGATAGRGSNITRGGNSVRGTTARGRGSTATRGPGRPPSIPSRGSSAPARGGPPLIPTRGSSAPQRGRPRLIPTRGSSNPVSRDSNVVKASVTSRGRGRPRGSKLLSTRDTSSQGSASPQITITAPERQPGVRGRPKGSKNQPKPVSIPSSRSDTSLSDMVIASPSPQQTPRQSHPQPPSPAPPPSNKKRTLKPTRAPKPPRTPTGARGPGRPPKSPKSPKKEDDLIEETIRTAGANITSSSNLLAPPPTRPDAGRPKKRRRIRIGSSGPEEHVVHLQATPPRASYPSTHHHHRPTHTNNHHNHHQHQPTNNIKPINNIKPTSSNKPTTGNKPTNKPQKPTFDVQEVVNKMFIDGSTFYEVRSRDPRTENVWIRLEDLHSKDARSKVKDFEKRLHAHEQRDVELKQLYNTFSAEVQLEKDKRRVAEREAQILGRGKANSTTGAVGPSVIVDIDAEQDKRDRERELQRQRERAARRLAMQETLFAGT</sequence>
<feature type="compositionally biased region" description="Polar residues" evidence="2">
    <location>
        <begin position="466"/>
        <end position="476"/>
    </location>
</feature>
<dbReference type="EMBL" id="JAVHNQ010000006">
    <property type="protein sequence ID" value="KAK6343913.1"/>
    <property type="molecule type" value="Genomic_DNA"/>
</dbReference>
<comment type="caution">
    <text evidence="3">The sequence shown here is derived from an EMBL/GenBank/DDBJ whole genome shotgun (WGS) entry which is preliminary data.</text>
</comment>
<feature type="compositionally biased region" description="Polar residues" evidence="2">
    <location>
        <begin position="839"/>
        <end position="854"/>
    </location>
</feature>
<gene>
    <name evidence="3" type="ORF">TWF696_007567</name>
</gene>
<feature type="compositionally biased region" description="Acidic residues" evidence="2">
    <location>
        <begin position="215"/>
        <end position="236"/>
    </location>
</feature>
<evidence type="ECO:0000256" key="1">
    <source>
        <dbReference type="SAM" id="Coils"/>
    </source>
</evidence>
<reference evidence="3 4" key="1">
    <citation type="submission" date="2019-10" db="EMBL/GenBank/DDBJ databases">
        <authorList>
            <person name="Palmer J.M."/>
        </authorList>
    </citation>
    <scope>NUCLEOTIDE SEQUENCE [LARGE SCALE GENOMIC DNA]</scope>
    <source>
        <strain evidence="3 4">TWF696</strain>
    </source>
</reference>
<evidence type="ECO:0000313" key="4">
    <source>
        <dbReference type="Proteomes" id="UP001375240"/>
    </source>
</evidence>
<dbReference type="AlphaFoldDB" id="A0AAV9UKJ6"/>
<keyword evidence="4" id="KW-1185">Reference proteome</keyword>
<feature type="compositionally biased region" description="Acidic residues" evidence="2">
    <location>
        <begin position="13"/>
        <end position="22"/>
    </location>
</feature>
<feature type="compositionally biased region" description="Low complexity" evidence="2">
    <location>
        <begin position="557"/>
        <end position="566"/>
    </location>
</feature>